<feature type="compositionally biased region" description="Polar residues" evidence="1">
    <location>
        <begin position="160"/>
        <end position="170"/>
    </location>
</feature>
<feature type="domain" description="NFACT RNA-binding" evidence="2">
    <location>
        <begin position="296"/>
        <end position="400"/>
    </location>
</feature>
<name>A0A1E7ETF4_9STRA</name>
<dbReference type="InterPro" id="IPR008532">
    <property type="entry name" value="NFACT_RNA-bd"/>
</dbReference>
<dbReference type="AlphaFoldDB" id="A0A1E7ETF4"/>
<evidence type="ECO:0000313" key="4">
    <source>
        <dbReference type="Proteomes" id="UP000095751"/>
    </source>
</evidence>
<organism evidence="3 4">
    <name type="scientific">Fragilariopsis cylindrus CCMP1102</name>
    <dbReference type="NCBI Taxonomy" id="635003"/>
    <lineage>
        <taxon>Eukaryota</taxon>
        <taxon>Sar</taxon>
        <taxon>Stramenopiles</taxon>
        <taxon>Ochrophyta</taxon>
        <taxon>Bacillariophyta</taxon>
        <taxon>Bacillariophyceae</taxon>
        <taxon>Bacillariophycidae</taxon>
        <taxon>Bacillariales</taxon>
        <taxon>Bacillariaceae</taxon>
        <taxon>Fragilariopsis</taxon>
    </lineage>
</organism>
<feature type="compositionally biased region" description="Basic and acidic residues" evidence="1">
    <location>
        <begin position="186"/>
        <end position="200"/>
    </location>
</feature>
<dbReference type="EMBL" id="KV784377">
    <property type="protein sequence ID" value="OEU09162.1"/>
    <property type="molecule type" value="Genomic_DNA"/>
</dbReference>
<dbReference type="Proteomes" id="UP000095751">
    <property type="component" value="Unassembled WGS sequence"/>
</dbReference>
<gene>
    <name evidence="3" type="ORF">FRACYDRAFT_249080</name>
</gene>
<proteinExistence type="predicted"/>
<dbReference type="InParanoid" id="A0A1E7ETF4"/>
<keyword evidence="4" id="KW-1185">Reference proteome</keyword>
<evidence type="ECO:0000256" key="1">
    <source>
        <dbReference type="SAM" id="MobiDB-lite"/>
    </source>
</evidence>
<feature type="compositionally biased region" description="Acidic residues" evidence="1">
    <location>
        <begin position="171"/>
        <end position="182"/>
    </location>
</feature>
<dbReference type="Pfam" id="PF05670">
    <property type="entry name" value="NFACT-R_1"/>
    <property type="match status" value="1"/>
</dbReference>
<feature type="region of interest" description="Disordered" evidence="1">
    <location>
        <begin position="160"/>
        <end position="200"/>
    </location>
</feature>
<evidence type="ECO:0000313" key="3">
    <source>
        <dbReference type="EMBL" id="OEU09162.1"/>
    </source>
</evidence>
<reference evidence="3 4" key="1">
    <citation type="submission" date="2016-09" db="EMBL/GenBank/DDBJ databases">
        <title>Extensive genetic diversity and differential bi-allelic expression allows diatom success in the polar Southern Ocean.</title>
        <authorList>
            <consortium name="DOE Joint Genome Institute"/>
            <person name="Mock T."/>
            <person name="Otillar R.P."/>
            <person name="Strauss J."/>
            <person name="Dupont C."/>
            <person name="Frickenhaus S."/>
            <person name="Maumus F."/>
            <person name="Mcmullan M."/>
            <person name="Sanges R."/>
            <person name="Schmutz J."/>
            <person name="Toseland A."/>
            <person name="Valas R."/>
            <person name="Veluchamy A."/>
            <person name="Ward B.J."/>
            <person name="Allen A."/>
            <person name="Barry K."/>
            <person name="Falciatore A."/>
            <person name="Ferrante M."/>
            <person name="Fortunato A.E."/>
            <person name="Gloeckner G."/>
            <person name="Gruber A."/>
            <person name="Hipkin R."/>
            <person name="Janech M."/>
            <person name="Kroth P."/>
            <person name="Leese F."/>
            <person name="Lindquist E."/>
            <person name="Lyon B.R."/>
            <person name="Martin J."/>
            <person name="Mayer C."/>
            <person name="Parker M."/>
            <person name="Quesneville H."/>
            <person name="Raymond J."/>
            <person name="Uhlig C."/>
            <person name="Valentin K.U."/>
            <person name="Worden A.Z."/>
            <person name="Armbrust E.V."/>
            <person name="Bowler C."/>
            <person name="Green B."/>
            <person name="Moulton V."/>
            <person name="Van Oosterhout C."/>
            <person name="Grigoriev I."/>
        </authorList>
    </citation>
    <scope>NUCLEOTIDE SEQUENCE [LARGE SCALE GENOMIC DNA]</scope>
    <source>
        <strain evidence="3 4">CCMP1102</strain>
    </source>
</reference>
<accession>A0A1E7ETF4</accession>
<dbReference type="KEGG" id="fcy:FRACYDRAFT_249080"/>
<protein>
    <recommendedName>
        <fullName evidence="2">NFACT RNA-binding domain-containing protein</fullName>
    </recommendedName>
</protein>
<evidence type="ECO:0000259" key="2">
    <source>
        <dbReference type="Pfam" id="PF05670"/>
    </source>
</evidence>
<sequence>MSATLDSKGKYKEFYPFNDTILSYTTTSEVLGFDQKTMVGPQRCCAAIVLALTLVADVVKAWSPLSQLFDWKTMRSKSSGTPTQLYGVLSRSAILKHKSRRQSPTHSTNKVLENIKQQPITRTFLMDAMEEAIYRQTTALENLELERCKLVEKLRLVESSTQQLNSNLEPTNEENKDDDDGGGNDLETKKQKERNPRIALERVATRKLELHERITKVEELRQELMVGGQNSPNNSTQHNNSSLSVAAAESRFRAITGSKGKPCSILDRPQDTWKIIAEQRSTTGEFGRPKEFTGLVFHSPLGVPILVGKSKAESDGILRRASQGSDLWFQVEDYEGSRVLLRSSLVRGTKNSKTCIQMAADLAAYYSVWGRDHYRNKNDYCFDTVPVMYTDSKHVAKRGTKVGRMRKRKSLGRLMGRPSSVESIARELEP</sequence>
<dbReference type="OrthoDB" id="436717at2759"/>